<keyword evidence="1" id="KW-1185">Reference proteome</keyword>
<accession>A0A915IWV7</accession>
<evidence type="ECO:0000313" key="2">
    <source>
        <dbReference type="WBParaSite" id="nRc.2.0.1.t18569-RA"/>
    </source>
</evidence>
<sequence>MLLSLSSSKSPPGVLVLSLSISETASASKALSAMRRNLIELSKNFKEVLEIFNTIDIVLGKTTHSSHHRNPADVALRNASNGRRCGSRFSQTRSIERRSFYLKTADR</sequence>
<dbReference type="AlphaFoldDB" id="A0A915IWV7"/>
<organism evidence="1 2">
    <name type="scientific">Romanomermis culicivorax</name>
    <name type="common">Nematode worm</name>
    <dbReference type="NCBI Taxonomy" id="13658"/>
    <lineage>
        <taxon>Eukaryota</taxon>
        <taxon>Metazoa</taxon>
        <taxon>Ecdysozoa</taxon>
        <taxon>Nematoda</taxon>
        <taxon>Enoplea</taxon>
        <taxon>Dorylaimia</taxon>
        <taxon>Mermithida</taxon>
        <taxon>Mermithoidea</taxon>
        <taxon>Mermithidae</taxon>
        <taxon>Romanomermis</taxon>
    </lineage>
</organism>
<evidence type="ECO:0000313" key="1">
    <source>
        <dbReference type="Proteomes" id="UP000887565"/>
    </source>
</evidence>
<proteinExistence type="predicted"/>
<reference evidence="2" key="1">
    <citation type="submission" date="2022-11" db="UniProtKB">
        <authorList>
            <consortium name="WormBaseParasite"/>
        </authorList>
    </citation>
    <scope>IDENTIFICATION</scope>
</reference>
<name>A0A915IWV7_ROMCU</name>
<dbReference type="Proteomes" id="UP000887565">
    <property type="component" value="Unplaced"/>
</dbReference>
<dbReference type="WBParaSite" id="nRc.2.0.1.t18569-RA">
    <property type="protein sequence ID" value="nRc.2.0.1.t18569-RA"/>
    <property type="gene ID" value="nRc.2.0.1.g18569"/>
</dbReference>
<protein>
    <submittedName>
        <fullName evidence="2">Uncharacterized protein</fullName>
    </submittedName>
</protein>